<evidence type="ECO:0000256" key="7">
    <source>
        <dbReference type="SAM" id="Phobius"/>
    </source>
</evidence>
<evidence type="ECO:0000256" key="2">
    <source>
        <dbReference type="ARBA" id="ARBA00022448"/>
    </source>
</evidence>
<dbReference type="Proteomes" id="UP000324065">
    <property type="component" value="Unassembled WGS sequence"/>
</dbReference>
<protein>
    <submittedName>
        <fullName evidence="9">MFS transporter</fullName>
    </submittedName>
</protein>
<sequence length="451" mass="47714">MGGLSRRGYRVIAGPPPDREPPPRVAPAVAWCLYDWANSAFPTVIATFVFSAYFTKAVAETPEQGTTLWAWATALSGLLIAVLSPTLGAIADRGRQRKPWLAGFSILTIVASGLLYFVAPDPAFALLGLALVVIANTGFEVGIVFYNALLPAVAPERWLGRISGWGWGLGYAGGLAGLVIALFLFVQADPPPFGLDPGPGALEPIRATCLLVAVWYAAFAWPLFVWVPDRAPDESGPAVRLPALAAARQGLATLWITLKALPNSDPNLLRFLIARMLYTDGLNTLFAFGGIYAAGTFGMGFDQIVLFGIAMNVAAGLGAAAFAWVDDGIGSRTTVILGLIGLTGFGIGILLVEDVTWFWILGLSMSVFFGPVQAPSRTLMARLAPPETRAEMFGLFALSGRITAFLGPLVLGWVVAVTDSQRLGMASILVFLVPGLLLMLTVRDRPAAGPA</sequence>
<proteinExistence type="predicted"/>
<dbReference type="Gene3D" id="1.20.1250.20">
    <property type="entry name" value="MFS general substrate transporter like domains"/>
    <property type="match status" value="1"/>
</dbReference>
<feature type="transmembrane region" description="Helical" evidence="7">
    <location>
        <begin position="334"/>
        <end position="351"/>
    </location>
</feature>
<dbReference type="InterPro" id="IPR024671">
    <property type="entry name" value="Atg22-like"/>
</dbReference>
<keyword evidence="5 7" id="KW-0472">Membrane</keyword>
<dbReference type="InterPro" id="IPR020846">
    <property type="entry name" value="MFS_dom"/>
</dbReference>
<feature type="transmembrane region" description="Helical" evidence="7">
    <location>
        <begin position="395"/>
        <end position="417"/>
    </location>
</feature>
<feature type="transmembrane region" description="Helical" evidence="7">
    <location>
        <begin position="68"/>
        <end position="88"/>
    </location>
</feature>
<dbReference type="AlphaFoldDB" id="A0A5M6IBF2"/>
<feature type="domain" description="Major facilitator superfamily (MFS) profile" evidence="8">
    <location>
        <begin position="267"/>
        <end position="451"/>
    </location>
</feature>
<feature type="transmembrane region" description="Helical" evidence="7">
    <location>
        <begin position="357"/>
        <end position="374"/>
    </location>
</feature>
<feature type="transmembrane region" description="Helical" evidence="7">
    <location>
        <begin position="162"/>
        <end position="185"/>
    </location>
</feature>
<accession>A0A5M6IBF2</accession>
<feature type="transmembrane region" description="Helical" evidence="7">
    <location>
        <begin position="205"/>
        <end position="227"/>
    </location>
</feature>
<evidence type="ECO:0000256" key="1">
    <source>
        <dbReference type="ARBA" id="ARBA00004127"/>
    </source>
</evidence>
<feature type="transmembrane region" description="Helical" evidence="7">
    <location>
        <begin position="423"/>
        <end position="442"/>
    </location>
</feature>
<keyword evidence="4 7" id="KW-1133">Transmembrane helix</keyword>
<feature type="region of interest" description="Disordered" evidence="6">
    <location>
        <begin position="1"/>
        <end position="23"/>
    </location>
</feature>
<name>A0A5M6IBF2_9PROT</name>
<feature type="transmembrane region" description="Helical" evidence="7">
    <location>
        <begin position="125"/>
        <end position="150"/>
    </location>
</feature>
<dbReference type="Pfam" id="PF11700">
    <property type="entry name" value="ATG22"/>
    <property type="match status" value="1"/>
</dbReference>
<feature type="transmembrane region" description="Helical" evidence="7">
    <location>
        <begin position="304"/>
        <end position="325"/>
    </location>
</feature>
<evidence type="ECO:0000313" key="9">
    <source>
        <dbReference type="EMBL" id="KAA5605571.1"/>
    </source>
</evidence>
<dbReference type="PANTHER" id="PTHR23519:SF1">
    <property type="entry name" value="AUTOPHAGY-RELATED PROTEIN 22"/>
    <property type="match status" value="1"/>
</dbReference>
<feature type="transmembrane region" description="Helical" evidence="7">
    <location>
        <begin position="277"/>
        <end position="298"/>
    </location>
</feature>
<feature type="transmembrane region" description="Helical" evidence="7">
    <location>
        <begin position="100"/>
        <end position="119"/>
    </location>
</feature>
<evidence type="ECO:0000256" key="3">
    <source>
        <dbReference type="ARBA" id="ARBA00022692"/>
    </source>
</evidence>
<evidence type="ECO:0000256" key="6">
    <source>
        <dbReference type="SAM" id="MobiDB-lite"/>
    </source>
</evidence>
<keyword evidence="10" id="KW-1185">Reference proteome</keyword>
<keyword evidence="2" id="KW-0813">Transport</keyword>
<dbReference type="InterPro" id="IPR050495">
    <property type="entry name" value="ATG22/LtaA_families"/>
</dbReference>
<evidence type="ECO:0000259" key="8">
    <source>
        <dbReference type="PROSITE" id="PS50850"/>
    </source>
</evidence>
<organism evidence="9 10">
    <name type="scientific">Roseospira marina</name>
    <dbReference type="NCBI Taxonomy" id="140057"/>
    <lineage>
        <taxon>Bacteria</taxon>
        <taxon>Pseudomonadati</taxon>
        <taxon>Pseudomonadota</taxon>
        <taxon>Alphaproteobacteria</taxon>
        <taxon>Rhodospirillales</taxon>
        <taxon>Rhodospirillaceae</taxon>
        <taxon>Roseospira</taxon>
    </lineage>
</organism>
<dbReference type="SUPFAM" id="SSF103473">
    <property type="entry name" value="MFS general substrate transporter"/>
    <property type="match status" value="1"/>
</dbReference>
<gene>
    <name evidence="9" type="ORF">F1188_10035</name>
</gene>
<evidence type="ECO:0000256" key="5">
    <source>
        <dbReference type="ARBA" id="ARBA00023136"/>
    </source>
</evidence>
<dbReference type="InterPro" id="IPR036259">
    <property type="entry name" value="MFS_trans_sf"/>
</dbReference>
<dbReference type="OrthoDB" id="9768783at2"/>
<comment type="caution">
    <text evidence="9">The sequence shown here is derived from an EMBL/GenBank/DDBJ whole genome shotgun (WGS) entry which is preliminary data.</text>
</comment>
<dbReference type="PROSITE" id="PS50850">
    <property type="entry name" value="MFS"/>
    <property type="match status" value="1"/>
</dbReference>
<dbReference type="GO" id="GO:0022857">
    <property type="term" value="F:transmembrane transporter activity"/>
    <property type="evidence" value="ECO:0007669"/>
    <property type="project" value="InterPro"/>
</dbReference>
<dbReference type="PANTHER" id="PTHR23519">
    <property type="entry name" value="AUTOPHAGY-RELATED PROTEIN 22"/>
    <property type="match status" value="1"/>
</dbReference>
<evidence type="ECO:0000256" key="4">
    <source>
        <dbReference type="ARBA" id="ARBA00022989"/>
    </source>
</evidence>
<evidence type="ECO:0000313" key="10">
    <source>
        <dbReference type="Proteomes" id="UP000324065"/>
    </source>
</evidence>
<dbReference type="EMBL" id="VWPJ01000008">
    <property type="protein sequence ID" value="KAA5605571.1"/>
    <property type="molecule type" value="Genomic_DNA"/>
</dbReference>
<dbReference type="GO" id="GO:0012505">
    <property type="term" value="C:endomembrane system"/>
    <property type="evidence" value="ECO:0007669"/>
    <property type="project" value="UniProtKB-SubCell"/>
</dbReference>
<reference evidence="9 10" key="1">
    <citation type="submission" date="2019-09" db="EMBL/GenBank/DDBJ databases">
        <title>Genome sequence of Roseospira marina, one of the more divergent members of the non-sulfur purple photosynthetic bacterial family, the Rhodospirillaceae.</title>
        <authorList>
            <person name="Meyer T."/>
            <person name="Kyndt J."/>
        </authorList>
    </citation>
    <scope>NUCLEOTIDE SEQUENCE [LARGE SCALE GENOMIC DNA]</scope>
    <source>
        <strain evidence="9 10">DSM 15113</strain>
    </source>
</reference>
<keyword evidence="3 7" id="KW-0812">Transmembrane</keyword>
<comment type="subcellular location">
    <subcellularLocation>
        <location evidence="1">Endomembrane system</location>
        <topology evidence="1">Multi-pass membrane protein</topology>
    </subcellularLocation>
</comment>